<dbReference type="Gene3D" id="3.40.630.30">
    <property type="match status" value="1"/>
</dbReference>
<evidence type="ECO:0000313" key="3">
    <source>
        <dbReference type="Proteomes" id="UP000005365"/>
    </source>
</evidence>
<accession>C6M181</accession>
<comment type="caution">
    <text evidence="2">The sequence shown here is derived from an EMBL/GenBank/DDBJ whole genome shotgun (WGS) entry which is preliminary data.</text>
</comment>
<proteinExistence type="predicted"/>
<name>C6M181_NEISI</name>
<feature type="domain" description="N-acetyltransferase" evidence="1">
    <location>
        <begin position="5"/>
        <end position="168"/>
    </location>
</feature>
<dbReference type="InterPro" id="IPR000182">
    <property type="entry name" value="GNAT_dom"/>
</dbReference>
<dbReference type="AlphaFoldDB" id="C6M181"/>
<dbReference type="SUPFAM" id="SSF55729">
    <property type="entry name" value="Acyl-CoA N-acyltransferases (Nat)"/>
    <property type="match status" value="1"/>
</dbReference>
<protein>
    <submittedName>
        <fullName evidence="2">Acetyltransferase, GNAT family</fullName>
    </submittedName>
</protein>
<dbReference type="Pfam" id="PF00583">
    <property type="entry name" value="Acetyltransf_1"/>
    <property type="match status" value="1"/>
</dbReference>
<dbReference type="Proteomes" id="UP000005365">
    <property type="component" value="Unassembled WGS sequence"/>
</dbReference>
<dbReference type="EMBL" id="ACKO02000001">
    <property type="protein sequence ID" value="EET46155.1"/>
    <property type="molecule type" value="Genomic_DNA"/>
</dbReference>
<dbReference type="eggNOG" id="COG0454">
    <property type="taxonomic scope" value="Bacteria"/>
</dbReference>
<dbReference type="PROSITE" id="PS51186">
    <property type="entry name" value="GNAT"/>
    <property type="match status" value="1"/>
</dbReference>
<dbReference type="GO" id="GO:0016747">
    <property type="term" value="F:acyltransferase activity, transferring groups other than amino-acyl groups"/>
    <property type="evidence" value="ECO:0007669"/>
    <property type="project" value="InterPro"/>
</dbReference>
<evidence type="ECO:0000313" key="2">
    <source>
        <dbReference type="EMBL" id="EET46155.1"/>
    </source>
</evidence>
<keyword evidence="3" id="KW-1185">Reference proteome</keyword>
<reference evidence="2" key="1">
    <citation type="submission" date="2009-07" db="EMBL/GenBank/DDBJ databases">
        <authorList>
            <person name="Weinstock G."/>
            <person name="Sodergren E."/>
            <person name="Clifton S."/>
            <person name="Fulton L."/>
            <person name="Fulton B."/>
            <person name="Courtney L."/>
            <person name="Fronick C."/>
            <person name="Harrison M."/>
            <person name="Strong C."/>
            <person name="Farmer C."/>
            <person name="Delahaunty K."/>
            <person name="Markovic C."/>
            <person name="Hall O."/>
            <person name="Minx P."/>
            <person name="Tomlinson C."/>
            <person name="Mitreva M."/>
            <person name="Nelson J."/>
            <person name="Hou S."/>
            <person name="Wollam A."/>
            <person name="Pepin K.H."/>
            <person name="Johnson M."/>
            <person name="Bhonagiri V."/>
            <person name="Nash W.E."/>
            <person name="Warren W."/>
            <person name="Chinwalla A."/>
            <person name="Mardis E.R."/>
            <person name="Wilson R.K."/>
        </authorList>
    </citation>
    <scope>NUCLEOTIDE SEQUENCE [LARGE SCALE GENOMIC DNA]</scope>
    <source>
        <strain evidence="2">ATCC 29256</strain>
    </source>
</reference>
<sequence length="175" mass="20180">MMTDITLIPVQEHEKDEFIRALQQSFRLAVADDLDDGEEVISREEIEESMNAPKAESYHIVADGEKAGGAVIVVNAETERGSLDLLFMFPQKHGSGLGGKAWRAIERLHPEVRVWETHTPYFEKRNIHFYVNKCGFKIVEFFNPHHPDTTRPQAAGQDEAFEYFFRFEKEMPQQP</sequence>
<evidence type="ECO:0000259" key="1">
    <source>
        <dbReference type="PROSITE" id="PS51186"/>
    </source>
</evidence>
<gene>
    <name evidence="2" type="ORF">NEISICOT_00260</name>
</gene>
<organism evidence="2 3">
    <name type="scientific">Neisseria sicca ATCC 29256</name>
    <dbReference type="NCBI Taxonomy" id="547045"/>
    <lineage>
        <taxon>Bacteria</taxon>
        <taxon>Pseudomonadati</taxon>
        <taxon>Pseudomonadota</taxon>
        <taxon>Betaproteobacteria</taxon>
        <taxon>Neisseriales</taxon>
        <taxon>Neisseriaceae</taxon>
        <taxon>Neisseria</taxon>
    </lineage>
</organism>
<dbReference type="InterPro" id="IPR016181">
    <property type="entry name" value="Acyl_CoA_acyltransferase"/>
</dbReference>